<evidence type="ECO:0000313" key="2">
    <source>
        <dbReference type="EMBL" id="CAK0828699.1"/>
    </source>
</evidence>
<gene>
    <name evidence="2" type="ORF">PCOR1329_LOCUS27858</name>
</gene>
<sequence>MRRTRRDTTRNTFTSKRKPPNKHKKQPRALQRQWYRQRASPAEPSRTTAGPRAAAPAGDGGSQGTPGRLLRSPAGALSTQVARLPRRSPRQPSARQRWRAPGGPTAPGSRARRREARAYERPRAEEEGGGGGGGRGEEQQEEEGEGEARGWRTAGARPASRRLADVAGQPRVGEHLLAGGTPSTPAGTEGKLRASRAARLARCSTAPLRPASSGARAESPSGRQRRGPRWCRGSL</sequence>
<reference evidence="2" key="1">
    <citation type="submission" date="2023-10" db="EMBL/GenBank/DDBJ databases">
        <authorList>
            <person name="Chen Y."/>
            <person name="Shah S."/>
            <person name="Dougan E. K."/>
            <person name="Thang M."/>
            <person name="Chan C."/>
        </authorList>
    </citation>
    <scope>NUCLEOTIDE SEQUENCE [LARGE SCALE GENOMIC DNA]</scope>
</reference>
<feature type="compositionally biased region" description="Low complexity" evidence="1">
    <location>
        <begin position="90"/>
        <end position="101"/>
    </location>
</feature>
<keyword evidence="3" id="KW-1185">Reference proteome</keyword>
<feature type="compositionally biased region" description="Low complexity" evidence="1">
    <location>
        <begin position="46"/>
        <end position="57"/>
    </location>
</feature>
<feature type="compositionally biased region" description="Basic residues" evidence="1">
    <location>
        <begin position="15"/>
        <end position="27"/>
    </location>
</feature>
<dbReference type="Proteomes" id="UP001189429">
    <property type="component" value="Unassembled WGS sequence"/>
</dbReference>
<protein>
    <submittedName>
        <fullName evidence="2">Uncharacterized protein</fullName>
    </submittedName>
</protein>
<comment type="caution">
    <text evidence="2">The sequence shown here is derived from an EMBL/GenBank/DDBJ whole genome shotgun (WGS) entry which is preliminary data.</text>
</comment>
<feature type="compositionally biased region" description="Basic and acidic residues" evidence="1">
    <location>
        <begin position="116"/>
        <end position="126"/>
    </location>
</feature>
<name>A0ABN9S9V7_9DINO</name>
<feature type="region of interest" description="Disordered" evidence="1">
    <location>
        <begin position="1"/>
        <end position="235"/>
    </location>
</feature>
<proteinExistence type="predicted"/>
<organism evidence="2 3">
    <name type="scientific">Prorocentrum cordatum</name>
    <dbReference type="NCBI Taxonomy" id="2364126"/>
    <lineage>
        <taxon>Eukaryota</taxon>
        <taxon>Sar</taxon>
        <taxon>Alveolata</taxon>
        <taxon>Dinophyceae</taxon>
        <taxon>Prorocentrales</taxon>
        <taxon>Prorocentraceae</taxon>
        <taxon>Prorocentrum</taxon>
    </lineage>
</organism>
<accession>A0ABN9S9V7</accession>
<evidence type="ECO:0000256" key="1">
    <source>
        <dbReference type="SAM" id="MobiDB-lite"/>
    </source>
</evidence>
<evidence type="ECO:0000313" key="3">
    <source>
        <dbReference type="Proteomes" id="UP001189429"/>
    </source>
</evidence>
<dbReference type="EMBL" id="CAUYUJ010010160">
    <property type="protein sequence ID" value="CAK0828699.1"/>
    <property type="molecule type" value="Genomic_DNA"/>
</dbReference>